<feature type="region of interest" description="Disordered" evidence="2">
    <location>
        <begin position="1"/>
        <end position="29"/>
    </location>
</feature>
<proteinExistence type="inferred from homology"/>
<dbReference type="EMBL" id="MU001695">
    <property type="protein sequence ID" value="KAF2453832.1"/>
    <property type="molecule type" value="Genomic_DNA"/>
</dbReference>
<dbReference type="OrthoDB" id="360327at2759"/>
<sequence length="361" mass="40423">MQGFNMGRYYPPSTDSPPTFNAGRHPLGSRARKAGQGILTVRFEMPFAVWCTTCPRPTLIAQGVRFNAEKRRAGAYHSTPIWAFRMKHPACGGAIEIRTDPKNTEYVVTEGARRRDYGEDETRPGEGLESFGGMILTEEERERRRNDAFAAFEGKEGDKRQAKVVEHRVRELYQMRERDWSDPASANKRLRDAFRVERKARARKANVTEALKNKLSLGIDLVEENDDDARRAALVEFRPLGGDEARKAATKPLFATSSANGDVERGTQKTATPNTRPRREREAQNSKLKLQEQLRRNTWAAMDPFLLDSSSTTTLGSQRVASVKKKPTVDKEPEAAPSEAPPQQDDRGGGGLALVDYDSDD</sequence>
<organism evidence="3 4">
    <name type="scientific">Lineolata rhizophorae</name>
    <dbReference type="NCBI Taxonomy" id="578093"/>
    <lineage>
        <taxon>Eukaryota</taxon>
        <taxon>Fungi</taxon>
        <taxon>Dikarya</taxon>
        <taxon>Ascomycota</taxon>
        <taxon>Pezizomycotina</taxon>
        <taxon>Dothideomycetes</taxon>
        <taxon>Dothideomycetes incertae sedis</taxon>
        <taxon>Lineolatales</taxon>
        <taxon>Lineolataceae</taxon>
        <taxon>Lineolata</taxon>
    </lineage>
</organism>
<dbReference type="InterPro" id="IPR007590">
    <property type="entry name" value="Saf4/Yju2"/>
</dbReference>
<dbReference type="GO" id="GO:0005684">
    <property type="term" value="C:U2-type spliceosomal complex"/>
    <property type="evidence" value="ECO:0007669"/>
    <property type="project" value="TreeGrafter"/>
</dbReference>
<dbReference type="Pfam" id="PF04502">
    <property type="entry name" value="Saf4_Yju2"/>
    <property type="match status" value="1"/>
</dbReference>
<evidence type="ECO:0000313" key="3">
    <source>
        <dbReference type="EMBL" id="KAF2453832.1"/>
    </source>
</evidence>
<reference evidence="3" key="1">
    <citation type="journal article" date="2020" name="Stud. Mycol.">
        <title>101 Dothideomycetes genomes: a test case for predicting lifestyles and emergence of pathogens.</title>
        <authorList>
            <person name="Haridas S."/>
            <person name="Albert R."/>
            <person name="Binder M."/>
            <person name="Bloem J."/>
            <person name="Labutti K."/>
            <person name="Salamov A."/>
            <person name="Andreopoulos B."/>
            <person name="Baker S."/>
            <person name="Barry K."/>
            <person name="Bills G."/>
            <person name="Bluhm B."/>
            <person name="Cannon C."/>
            <person name="Castanera R."/>
            <person name="Culley D."/>
            <person name="Daum C."/>
            <person name="Ezra D."/>
            <person name="Gonzalez J."/>
            <person name="Henrissat B."/>
            <person name="Kuo A."/>
            <person name="Liang C."/>
            <person name="Lipzen A."/>
            <person name="Lutzoni F."/>
            <person name="Magnuson J."/>
            <person name="Mondo S."/>
            <person name="Nolan M."/>
            <person name="Ohm R."/>
            <person name="Pangilinan J."/>
            <person name="Park H.-J."/>
            <person name="Ramirez L."/>
            <person name="Alfaro M."/>
            <person name="Sun H."/>
            <person name="Tritt A."/>
            <person name="Yoshinaga Y."/>
            <person name="Zwiers L.-H."/>
            <person name="Turgeon B."/>
            <person name="Goodwin S."/>
            <person name="Spatafora J."/>
            <person name="Crous P."/>
            <person name="Grigoriev I."/>
        </authorList>
    </citation>
    <scope>NUCLEOTIDE SEQUENCE</scope>
    <source>
        <strain evidence="3">ATCC 16933</strain>
    </source>
</reference>
<feature type="region of interest" description="Disordered" evidence="2">
    <location>
        <begin position="250"/>
        <end position="289"/>
    </location>
</feature>
<evidence type="ECO:0000256" key="2">
    <source>
        <dbReference type="SAM" id="MobiDB-lite"/>
    </source>
</evidence>
<dbReference type="PANTHER" id="PTHR12111">
    <property type="entry name" value="SPLICING FACTOR YJU2"/>
    <property type="match status" value="1"/>
</dbReference>
<gene>
    <name evidence="3" type="ORF">BDY21DRAFT_327233</name>
</gene>
<dbReference type="PANTHER" id="PTHR12111:SF2">
    <property type="entry name" value="SPLICING FACTOR YJU2B-RELATED"/>
    <property type="match status" value="1"/>
</dbReference>
<evidence type="ECO:0000313" key="4">
    <source>
        <dbReference type="Proteomes" id="UP000799766"/>
    </source>
</evidence>
<dbReference type="GO" id="GO:0071014">
    <property type="term" value="C:post-mRNA release spliceosomal complex"/>
    <property type="evidence" value="ECO:0007669"/>
    <property type="project" value="TreeGrafter"/>
</dbReference>
<feature type="region of interest" description="Disordered" evidence="2">
    <location>
        <begin position="308"/>
        <end position="361"/>
    </location>
</feature>
<accession>A0A6A6NQZ8</accession>
<dbReference type="Proteomes" id="UP000799766">
    <property type="component" value="Unassembled WGS sequence"/>
</dbReference>
<feature type="compositionally biased region" description="Basic and acidic residues" evidence="2">
    <location>
        <begin position="277"/>
        <end position="289"/>
    </location>
</feature>
<name>A0A6A6NQZ8_9PEZI</name>
<comment type="similarity">
    <text evidence="1">Belongs to the CWC16 family.</text>
</comment>
<evidence type="ECO:0000256" key="1">
    <source>
        <dbReference type="ARBA" id="ARBA00005595"/>
    </source>
</evidence>
<protein>
    <submittedName>
        <fullName evidence="3">CWC16 protein</fullName>
    </submittedName>
</protein>
<dbReference type="GO" id="GO:0000398">
    <property type="term" value="P:mRNA splicing, via spliceosome"/>
    <property type="evidence" value="ECO:0007669"/>
    <property type="project" value="InterPro"/>
</dbReference>
<keyword evidence="4" id="KW-1185">Reference proteome</keyword>
<dbReference type="AlphaFoldDB" id="A0A6A6NQZ8"/>